<evidence type="ECO:0000256" key="4">
    <source>
        <dbReference type="ARBA" id="ARBA00022777"/>
    </source>
</evidence>
<dbReference type="GO" id="GO:0005524">
    <property type="term" value="F:ATP binding"/>
    <property type="evidence" value="ECO:0007669"/>
    <property type="project" value="UniProtKB-KW"/>
</dbReference>
<keyword evidence="4 10" id="KW-0418">Kinase</keyword>
<dbReference type="Gene3D" id="3.30.420.40">
    <property type="match status" value="2"/>
</dbReference>
<evidence type="ECO:0000313" key="11">
    <source>
        <dbReference type="Proteomes" id="UP000030661"/>
    </source>
</evidence>
<evidence type="ECO:0000313" key="10">
    <source>
        <dbReference type="EMBL" id="GAK58240.1"/>
    </source>
</evidence>
<sequence>MMTADMTRFLAFDLGASSGRGVVGTLEQDHLRIQELHRFPNGPVTIPGNMHWDVLRLFSEMTEALILYAQKYGKTLNGIGIDTWGVDFALLAKDGGLLGNPHHYRDPRTDGMVEKASELVDRKAIFDATGIQFMQLNTLIQVFSMVEHHSPLLDMAETLLMMPSLFQYFLTGRKVNEFTDVTTSQMYNPRTGTWAYDLLQQLHIPTDMLSAEIVTPGTIVGDLLPHLTMMTGLSKVPVIASASHDTASAVAAVPAHGEDWAYLSSGTWSLLGLEIPEPIITDDCLRYNLTNEGGVGGTYRFLKNIAGLWLVQESKRLWERESGPLSYADLAQLAQMAKPFIAVLEPNDSVFLNPPNVPQAIIQFCKDTGQQAPETRGEIVRCVLESLALKYRNVLEKMEDLRGKPVEVLHIVGGGVQNTLLCQFTANATGKQVIAGPIEATAIGNIMMQAIATGDIASIAEGRDLVKRSFDVLMYEPQDVDQWDEAYQRSRAILDKAW</sequence>
<keyword evidence="11" id="KW-1185">Reference proteome</keyword>
<dbReference type="Pfam" id="PF02782">
    <property type="entry name" value="FGGY_C"/>
    <property type="match status" value="1"/>
</dbReference>
<dbReference type="GO" id="GO:0006071">
    <property type="term" value="P:glycerol metabolic process"/>
    <property type="evidence" value="ECO:0007669"/>
    <property type="project" value="TreeGrafter"/>
</dbReference>
<keyword evidence="3" id="KW-0547">Nucleotide-binding</keyword>
<dbReference type="EMBL" id="DF820467">
    <property type="protein sequence ID" value="GAK58240.1"/>
    <property type="molecule type" value="Genomic_DNA"/>
</dbReference>
<evidence type="ECO:0000256" key="2">
    <source>
        <dbReference type="ARBA" id="ARBA00022679"/>
    </source>
</evidence>
<dbReference type="Proteomes" id="UP000030661">
    <property type="component" value="Unassembled WGS sequence"/>
</dbReference>
<proteinExistence type="inferred from homology"/>
<keyword evidence="7" id="KW-0684">Rhamnose metabolism</keyword>
<protein>
    <submittedName>
        <fullName evidence="10">Carbohydrate kinase, FGGY family protein</fullName>
    </submittedName>
</protein>
<dbReference type="GO" id="GO:0004370">
    <property type="term" value="F:glycerol kinase activity"/>
    <property type="evidence" value="ECO:0007669"/>
    <property type="project" value="TreeGrafter"/>
</dbReference>
<dbReference type="AlphaFoldDB" id="A0A081C0Y5"/>
<dbReference type="GO" id="GO:0019301">
    <property type="term" value="P:rhamnose catabolic process"/>
    <property type="evidence" value="ECO:0007669"/>
    <property type="project" value="InterPro"/>
</dbReference>
<evidence type="ECO:0000256" key="6">
    <source>
        <dbReference type="ARBA" id="ARBA00023157"/>
    </source>
</evidence>
<dbReference type="eggNOG" id="COG1070">
    <property type="taxonomic scope" value="Bacteria"/>
</dbReference>
<dbReference type="InterPro" id="IPR013449">
    <property type="entry name" value="Rhamnulokinase"/>
</dbReference>
<keyword evidence="5" id="KW-0067">ATP-binding</keyword>
<comment type="similarity">
    <text evidence="1">Belongs to the FGGY kinase family.</text>
</comment>
<dbReference type="InterPro" id="IPR043129">
    <property type="entry name" value="ATPase_NBD"/>
</dbReference>
<keyword evidence="6" id="KW-1015">Disulfide bond</keyword>
<organism evidence="10">
    <name type="scientific">Vecturithrix granuli</name>
    <dbReference type="NCBI Taxonomy" id="1499967"/>
    <lineage>
        <taxon>Bacteria</taxon>
        <taxon>Candidatus Moduliflexota</taxon>
        <taxon>Candidatus Vecturitrichia</taxon>
        <taxon>Candidatus Vecturitrichales</taxon>
        <taxon>Candidatus Vecturitrichaceae</taxon>
        <taxon>Candidatus Vecturithrix</taxon>
    </lineage>
</organism>
<dbReference type="GO" id="GO:0008993">
    <property type="term" value="F:rhamnulokinase activity"/>
    <property type="evidence" value="ECO:0007669"/>
    <property type="project" value="InterPro"/>
</dbReference>
<dbReference type="Pfam" id="PF00370">
    <property type="entry name" value="FGGY_N"/>
    <property type="match status" value="1"/>
</dbReference>
<feature type="domain" description="Carbohydrate kinase FGGY C-terminal" evidence="9">
    <location>
        <begin position="261"/>
        <end position="452"/>
    </location>
</feature>
<dbReference type="STRING" id="1499967.U27_05213"/>
<keyword evidence="2" id="KW-0808">Transferase</keyword>
<evidence type="ECO:0000256" key="7">
    <source>
        <dbReference type="ARBA" id="ARBA00023308"/>
    </source>
</evidence>
<dbReference type="CDD" id="cd07771">
    <property type="entry name" value="ASKHA_NBD_FGGY_RhaB-like"/>
    <property type="match status" value="1"/>
</dbReference>
<evidence type="ECO:0000259" key="9">
    <source>
        <dbReference type="Pfam" id="PF02782"/>
    </source>
</evidence>
<evidence type="ECO:0000256" key="5">
    <source>
        <dbReference type="ARBA" id="ARBA00022840"/>
    </source>
</evidence>
<dbReference type="SUPFAM" id="SSF53067">
    <property type="entry name" value="Actin-like ATPase domain"/>
    <property type="match status" value="2"/>
</dbReference>
<dbReference type="InterPro" id="IPR018485">
    <property type="entry name" value="FGGY_C"/>
</dbReference>
<reference evidence="10" key="1">
    <citation type="journal article" date="2015" name="PeerJ">
        <title>First genomic representation of candidate bacterial phylum KSB3 points to enhanced environmental sensing as a trigger of wastewater bulking.</title>
        <authorList>
            <person name="Sekiguchi Y."/>
            <person name="Ohashi A."/>
            <person name="Parks D.H."/>
            <person name="Yamauchi T."/>
            <person name="Tyson G.W."/>
            <person name="Hugenholtz P."/>
        </authorList>
    </citation>
    <scope>NUCLEOTIDE SEQUENCE [LARGE SCALE GENOMIC DNA]</scope>
</reference>
<dbReference type="PANTHER" id="PTHR10196">
    <property type="entry name" value="SUGAR KINASE"/>
    <property type="match status" value="1"/>
</dbReference>
<feature type="domain" description="Carbohydrate kinase FGGY N-terminal" evidence="8">
    <location>
        <begin position="10"/>
        <end position="250"/>
    </location>
</feature>
<dbReference type="PANTHER" id="PTHR10196:SF93">
    <property type="entry name" value="L-RHAMNULOKINASE"/>
    <property type="match status" value="1"/>
</dbReference>
<evidence type="ECO:0000259" key="8">
    <source>
        <dbReference type="Pfam" id="PF00370"/>
    </source>
</evidence>
<dbReference type="HOGENOM" id="CLU_039395_0_1_0"/>
<evidence type="ECO:0000256" key="3">
    <source>
        <dbReference type="ARBA" id="ARBA00022741"/>
    </source>
</evidence>
<accession>A0A081C0Y5</accession>
<dbReference type="GO" id="GO:0005829">
    <property type="term" value="C:cytosol"/>
    <property type="evidence" value="ECO:0007669"/>
    <property type="project" value="TreeGrafter"/>
</dbReference>
<gene>
    <name evidence="10" type="ORF">U27_05213</name>
</gene>
<evidence type="ECO:0000256" key="1">
    <source>
        <dbReference type="ARBA" id="ARBA00009156"/>
    </source>
</evidence>
<dbReference type="InterPro" id="IPR018484">
    <property type="entry name" value="FGGY_N"/>
</dbReference>
<name>A0A081C0Y5_VECG1</name>